<evidence type="ECO:0000313" key="8">
    <source>
        <dbReference type="EMBL" id="PNP19746.1"/>
    </source>
</evidence>
<evidence type="ECO:0000313" key="11">
    <source>
        <dbReference type="Proteomes" id="UP000565155"/>
    </source>
</evidence>
<comment type="caution">
    <text evidence="5">The sequence shown here is derived from an EMBL/GenBank/DDBJ whole genome shotgun (WGS) entry which is preliminary data.</text>
</comment>
<proteinExistence type="inferred from homology"/>
<dbReference type="EMBL" id="LOSN02000002">
    <property type="protein sequence ID" value="PNP19746.1"/>
    <property type="molecule type" value="Genomic_DNA"/>
</dbReference>
<evidence type="ECO:0000256" key="3">
    <source>
        <dbReference type="SAM" id="SignalP"/>
    </source>
</evidence>
<dbReference type="EMBL" id="VTYF01000007">
    <property type="protein sequence ID" value="NOI09917.1"/>
    <property type="molecule type" value="Genomic_DNA"/>
</dbReference>
<evidence type="ECO:0000313" key="6">
    <source>
        <dbReference type="EMBL" id="NMR74832.1"/>
    </source>
</evidence>
<reference evidence="7 10" key="2">
    <citation type="submission" date="2019-09" db="EMBL/GenBank/DDBJ databases">
        <title>Draft genome sequencing and comparative genomics of hatchery-associated Vibrios.</title>
        <authorList>
            <person name="Kehlet-Delgado H."/>
            <person name="Mueller R.S."/>
        </authorList>
    </citation>
    <scope>NUCLEOTIDE SEQUENCE [LARGE SCALE GENOMIC DNA]</scope>
    <source>
        <strain evidence="7 10">081416A</strain>
    </source>
</reference>
<evidence type="ECO:0000256" key="1">
    <source>
        <dbReference type="ARBA" id="ARBA00005710"/>
    </source>
</evidence>
<feature type="signal peptide" evidence="3">
    <location>
        <begin position="1"/>
        <end position="20"/>
    </location>
</feature>
<gene>
    <name evidence="8" type="ORF">AL553_019020</name>
    <name evidence="7" type="ORF">F0254_13685</name>
    <name evidence="5" type="ORF">GHY86_02615</name>
    <name evidence="6" type="ORF">HKB35_14540</name>
</gene>
<keyword evidence="2" id="KW-0812">Transmembrane</keyword>
<organism evidence="5 12">
    <name type="scientific">Vibrio alginolyticus</name>
    <dbReference type="NCBI Taxonomy" id="663"/>
    <lineage>
        <taxon>Bacteria</taxon>
        <taxon>Pseudomonadati</taxon>
        <taxon>Pseudomonadota</taxon>
        <taxon>Gammaproteobacteria</taxon>
        <taxon>Vibrionales</taxon>
        <taxon>Vibrionaceae</taxon>
        <taxon>Vibrio</taxon>
    </lineage>
</organism>
<dbReference type="eggNOG" id="COG3637">
    <property type="taxonomic scope" value="Bacteria"/>
</dbReference>
<reference evidence="5" key="3">
    <citation type="submission" date="2019-11" db="EMBL/GenBank/DDBJ databases">
        <authorList>
            <consortium name="PulseNet: The National Subtyping Network for Foodborne Disease Surveillance"/>
            <person name="Tarr C.L."/>
            <person name="Trees E."/>
            <person name="Katz L.S."/>
            <person name="Carleton-Romer H.A."/>
            <person name="Stroika S."/>
            <person name="Kucerova Z."/>
            <person name="Roache K.F."/>
            <person name="Sabol A.L."/>
            <person name="Besser J."/>
            <person name="Gerner-Smidt P."/>
        </authorList>
    </citation>
    <scope>NUCLEOTIDE SEQUENCE</scope>
    <source>
        <strain evidence="5">PNUSAV001129</strain>
    </source>
</reference>
<dbReference type="Proteomes" id="UP000532247">
    <property type="component" value="Unassembled WGS sequence"/>
</dbReference>
<feature type="chain" id="PRO_5014514858" evidence="3">
    <location>
        <begin position="21"/>
        <end position="204"/>
    </location>
</feature>
<dbReference type="Proteomes" id="UP000565155">
    <property type="component" value="Unassembled WGS sequence"/>
</dbReference>
<protein>
    <submittedName>
        <fullName evidence="6">Outer membrane beta-barrel protein</fullName>
    </submittedName>
</protein>
<keyword evidence="2" id="KW-0406">Ion transport</keyword>
<reference evidence="8 9" key="1">
    <citation type="submission" date="2017-12" db="EMBL/GenBank/DDBJ databases">
        <title>FDA dAtabase for Regulatory Grade micrObial Sequences (FDA-ARGOS): Supporting development and validation of Infectious Disease Dx tests.</title>
        <authorList>
            <person name="Hoffmann M."/>
            <person name="Allard M."/>
            <person name="Evans P."/>
            <person name="Brown E."/>
            <person name="Tallon L.J."/>
            <person name="Sadzewicz L."/>
            <person name="Sengamalay N."/>
            <person name="Ott S."/>
            <person name="Godinez A."/>
            <person name="Nagaraj S."/>
            <person name="Vavikolanu K."/>
            <person name="Aluvathingal J."/>
            <person name="Nadendla S."/>
            <person name="Hobson J."/>
            <person name="Sichtig H."/>
        </authorList>
    </citation>
    <scope>NUCLEOTIDE SEQUENCE [LARGE SCALE GENOMIC DNA]</scope>
    <source>
        <strain evidence="9">ATCC 17749</strain>
        <strain evidence="8">FDAARGOS_97</strain>
    </source>
</reference>
<dbReference type="GO" id="GO:0009279">
    <property type="term" value="C:cell outer membrane"/>
    <property type="evidence" value="ECO:0007669"/>
    <property type="project" value="InterPro"/>
</dbReference>
<reference evidence="6 11" key="4">
    <citation type="submission" date="2020-04" db="EMBL/GenBank/DDBJ databases">
        <title>Whole-genome sequencing of Vibrio spp. from China reveals different genetic environments of blaCTX-M-14 among diverse lineages.</title>
        <authorList>
            <person name="Zheng Z."/>
            <person name="Ye L."/>
            <person name="Chen S."/>
        </authorList>
    </citation>
    <scope>NUCLEOTIDE SEQUENCE [LARGE SCALE GENOMIC DNA]</scope>
    <source>
        <strain evidence="6 11">Vb1636</strain>
    </source>
</reference>
<dbReference type="Gene3D" id="2.40.160.20">
    <property type="match status" value="1"/>
</dbReference>
<dbReference type="InterPro" id="IPR011250">
    <property type="entry name" value="OMP/PagP_B-barrel"/>
</dbReference>
<accession>A0A0G9MAW1</accession>
<dbReference type="InterPro" id="IPR000498">
    <property type="entry name" value="OmpA-like_TM_dom"/>
</dbReference>
<dbReference type="Pfam" id="PF01389">
    <property type="entry name" value="OmpA_membrane"/>
    <property type="match status" value="1"/>
</dbReference>
<name>A0A0G9MAW1_VIBAL</name>
<evidence type="ECO:0000313" key="7">
    <source>
        <dbReference type="EMBL" id="NOI09917.1"/>
    </source>
</evidence>
<dbReference type="OrthoDB" id="7620169at2"/>
<dbReference type="Proteomes" id="UP000054316">
    <property type="component" value="Unassembled WGS sequence"/>
</dbReference>
<dbReference type="EMBL" id="AAXMUW010000003">
    <property type="protein sequence ID" value="EGQ9134049.1"/>
    <property type="molecule type" value="Genomic_DNA"/>
</dbReference>
<dbReference type="GO" id="GO:0046930">
    <property type="term" value="C:pore complex"/>
    <property type="evidence" value="ECO:0007669"/>
    <property type="project" value="UniProtKB-KW"/>
</dbReference>
<dbReference type="AlphaFoldDB" id="A0A0G9MAW1"/>
<dbReference type="EMBL" id="JABCMA010000016">
    <property type="protein sequence ID" value="NMR74832.1"/>
    <property type="molecule type" value="Genomic_DNA"/>
</dbReference>
<feature type="domain" description="Outer membrane protein OmpA-like transmembrane" evidence="4">
    <location>
        <begin position="21"/>
        <end position="204"/>
    </location>
</feature>
<keyword evidence="2" id="KW-0626">Porin</keyword>
<dbReference type="GeneID" id="45029410"/>
<dbReference type="GO" id="GO:0015288">
    <property type="term" value="F:porin activity"/>
    <property type="evidence" value="ECO:0007669"/>
    <property type="project" value="UniProtKB-KW"/>
</dbReference>
<evidence type="ECO:0000313" key="5">
    <source>
        <dbReference type="EMBL" id="EGQ9134049.1"/>
    </source>
</evidence>
<keyword evidence="9" id="KW-1185">Reference proteome</keyword>
<evidence type="ECO:0000313" key="9">
    <source>
        <dbReference type="Proteomes" id="UP000054316"/>
    </source>
</evidence>
<sequence>MFKKTWLMTALLATCSVANAAPYVGASVGQASFGDVNGSINGGGTNASTKLKLEDDSSLSGKVFGGYKFNEYISLEAAIGGYDALDGKVVTVGDMKYLSIQPKATLPIGDRFNLFAKAGLSYFNAEFKISNSVIDGSAGHTTISDSTVTGMYGLGAEFAITENFALQVEWEYMMPELDIAKFGNEKVTVDADINVFSVGMSYRF</sequence>
<dbReference type="SUPFAM" id="SSF56925">
    <property type="entry name" value="OMPA-like"/>
    <property type="match status" value="1"/>
</dbReference>
<evidence type="ECO:0000313" key="10">
    <source>
        <dbReference type="Proteomes" id="UP000532247"/>
    </source>
</evidence>
<keyword evidence="2" id="KW-0813">Transport</keyword>
<dbReference type="STRING" id="663.BAU10_16990"/>
<evidence type="ECO:0000313" key="12">
    <source>
        <dbReference type="Proteomes" id="UP000714625"/>
    </source>
</evidence>
<comment type="similarity">
    <text evidence="1">Belongs to the outer membrane OOP (TC 1.B.6) superfamily. OmpA family.</text>
</comment>
<dbReference type="Proteomes" id="UP000714625">
    <property type="component" value="Unassembled WGS sequence"/>
</dbReference>
<evidence type="ECO:0000256" key="2">
    <source>
        <dbReference type="ARBA" id="ARBA00023114"/>
    </source>
</evidence>
<keyword evidence="3" id="KW-0732">Signal</keyword>
<evidence type="ECO:0000259" key="4">
    <source>
        <dbReference type="Pfam" id="PF01389"/>
    </source>
</evidence>
<dbReference type="RefSeq" id="WP_005373936.1">
    <property type="nucleotide sequence ID" value="NZ_AP023186.1"/>
</dbReference>